<dbReference type="AlphaFoldDB" id="A0A1Y6JN57"/>
<keyword evidence="1" id="KW-0472">Membrane</keyword>
<feature type="transmembrane region" description="Helical" evidence="1">
    <location>
        <begin position="36"/>
        <end position="60"/>
    </location>
</feature>
<accession>A0A1Y6JN57</accession>
<evidence type="ECO:0000313" key="2">
    <source>
        <dbReference type="EMBL" id="SMS11366.1"/>
    </source>
</evidence>
<dbReference type="KEGG" id="pvd:CFBP1590__3780"/>
<dbReference type="EMBL" id="LT855380">
    <property type="protein sequence ID" value="SMS11366.1"/>
    <property type="molecule type" value="Genomic_DNA"/>
</dbReference>
<proteinExistence type="predicted"/>
<dbReference type="Proteomes" id="UP000196842">
    <property type="component" value="Chromosome I"/>
</dbReference>
<evidence type="ECO:0000313" key="3">
    <source>
        <dbReference type="Proteomes" id="UP000196842"/>
    </source>
</evidence>
<name>A0A1Y6JN57_PSEVI</name>
<protein>
    <submittedName>
        <fullName evidence="2">Hypothetical membrane protein</fullName>
    </submittedName>
</protein>
<reference evidence="2 3" key="1">
    <citation type="submission" date="2017-05" db="EMBL/GenBank/DDBJ databases">
        <authorList>
            <person name="Song R."/>
            <person name="Chenine A.L."/>
            <person name="Ruprecht R.M."/>
        </authorList>
    </citation>
    <scope>NUCLEOTIDE SEQUENCE [LARGE SCALE GENOMIC DNA]</scope>
    <source>
        <strain evidence="2 3">CFBP 1590</strain>
    </source>
</reference>
<keyword evidence="1" id="KW-1133">Transmembrane helix</keyword>
<gene>
    <name evidence="2" type="ORF">CFBP1590__3780</name>
</gene>
<organism evidence="2 3">
    <name type="scientific">Pseudomonas viridiflava</name>
    <name type="common">Phytomonas viridiflava</name>
    <dbReference type="NCBI Taxonomy" id="33069"/>
    <lineage>
        <taxon>Bacteria</taxon>
        <taxon>Pseudomonadati</taxon>
        <taxon>Pseudomonadota</taxon>
        <taxon>Gammaproteobacteria</taxon>
        <taxon>Pseudomonadales</taxon>
        <taxon>Pseudomonadaceae</taxon>
        <taxon>Pseudomonas</taxon>
    </lineage>
</organism>
<keyword evidence="1" id="KW-0812">Transmembrane</keyword>
<evidence type="ECO:0000256" key="1">
    <source>
        <dbReference type="SAM" id="Phobius"/>
    </source>
</evidence>
<sequence>MCHAYQGAPMCHFLEQVCHVLLRFCKPVQPLAKTRYLTVIVPMLCVGMPLGTLCIPMGLINGVYLRARRDAERPEMHYHAERGNDR</sequence>